<sequence>MTHPLDDTTGLFLVLDNAREESSLWPHFVDVPSGWTVAFGAAGAEECRAFIAARPPAAAGMPQAFAAA</sequence>
<dbReference type="Pfam" id="PF03621">
    <property type="entry name" value="MbtH"/>
    <property type="match status" value="1"/>
</dbReference>
<dbReference type="PANTHER" id="PTHR38444:SF1">
    <property type="entry name" value="ENTEROBACTIN BIOSYNTHESIS PROTEIN YBDZ"/>
    <property type="match status" value="1"/>
</dbReference>
<organism evidence="2 3">
    <name type="scientific">Paracidovorax konjaci</name>
    <dbReference type="NCBI Taxonomy" id="32040"/>
    <lineage>
        <taxon>Bacteria</taxon>
        <taxon>Pseudomonadati</taxon>
        <taxon>Pseudomonadota</taxon>
        <taxon>Betaproteobacteria</taxon>
        <taxon>Burkholderiales</taxon>
        <taxon>Comamonadaceae</taxon>
        <taxon>Paracidovorax</taxon>
    </lineage>
</organism>
<protein>
    <submittedName>
        <fullName evidence="2">MbtH protein</fullName>
    </submittedName>
</protein>
<dbReference type="OrthoDB" id="7584480at2"/>
<proteinExistence type="predicted"/>
<dbReference type="SUPFAM" id="SSF160582">
    <property type="entry name" value="MbtH-like"/>
    <property type="match status" value="1"/>
</dbReference>
<gene>
    <name evidence="2" type="ORF">SAMN04489710_108138</name>
</gene>
<dbReference type="Gene3D" id="3.90.820.10">
    <property type="entry name" value="Structural Genomics, Unknown Function 30-nov-00 1gh9 Mol_id"/>
    <property type="match status" value="1"/>
</dbReference>
<keyword evidence="3" id="KW-1185">Reference proteome</keyword>
<accession>A0A1I1W7M4</accession>
<dbReference type="Proteomes" id="UP000199517">
    <property type="component" value="Unassembled WGS sequence"/>
</dbReference>
<dbReference type="STRING" id="32040.SAMN04489710_108138"/>
<dbReference type="InterPro" id="IPR037407">
    <property type="entry name" value="MLP_fam"/>
</dbReference>
<dbReference type="AlphaFoldDB" id="A0A1I1W7M4"/>
<dbReference type="PANTHER" id="PTHR38444">
    <property type="entry name" value="ENTEROBACTIN BIOSYNTHESIS PROTEIN YBDZ"/>
    <property type="match status" value="1"/>
</dbReference>
<feature type="domain" description="MbtH-like" evidence="1">
    <location>
        <begin position="3"/>
        <end position="53"/>
    </location>
</feature>
<dbReference type="RefSeq" id="WP_092953279.1">
    <property type="nucleotide sequence ID" value="NZ_FOMQ01000008.1"/>
</dbReference>
<dbReference type="GO" id="GO:0019290">
    <property type="term" value="P:siderophore biosynthetic process"/>
    <property type="evidence" value="ECO:0007669"/>
    <property type="project" value="TreeGrafter"/>
</dbReference>
<evidence type="ECO:0000259" key="1">
    <source>
        <dbReference type="SMART" id="SM00923"/>
    </source>
</evidence>
<dbReference type="GO" id="GO:0005829">
    <property type="term" value="C:cytosol"/>
    <property type="evidence" value="ECO:0007669"/>
    <property type="project" value="TreeGrafter"/>
</dbReference>
<dbReference type="InterPro" id="IPR038020">
    <property type="entry name" value="MbtH-like_sf"/>
</dbReference>
<evidence type="ECO:0000313" key="3">
    <source>
        <dbReference type="Proteomes" id="UP000199517"/>
    </source>
</evidence>
<evidence type="ECO:0000313" key="2">
    <source>
        <dbReference type="EMBL" id="SFD90438.1"/>
    </source>
</evidence>
<reference evidence="3" key="1">
    <citation type="submission" date="2016-10" db="EMBL/GenBank/DDBJ databases">
        <authorList>
            <person name="Varghese N."/>
            <person name="Submissions S."/>
        </authorList>
    </citation>
    <scope>NUCLEOTIDE SEQUENCE [LARGE SCALE GENOMIC DNA]</scope>
    <source>
        <strain evidence="3">DSM 7481</strain>
    </source>
</reference>
<name>A0A1I1W7M4_9BURK</name>
<dbReference type="SMART" id="SM00923">
    <property type="entry name" value="MbtH"/>
    <property type="match status" value="1"/>
</dbReference>
<dbReference type="EMBL" id="FOMQ01000008">
    <property type="protein sequence ID" value="SFD90438.1"/>
    <property type="molecule type" value="Genomic_DNA"/>
</dbReference>
<dbReference type="InterPro" id="IPR005153">
    <property type="entry name" value="MbtH-like_dom"/>
</dbReference>